<dbReference type="WBParaSite" id="EgrG_000421600">
    <property type="protein sequence ID" value="EgrG_000421600"/>
    <property type="gene ID" value="EgrG_000421600"/>
</dbReference>
<feature type="domain" description="Adenylate kinase active site lid" evidence="5">
    <location>
        <begin position="147"/>
        <end position="182"/>
    </location>
</feature>
<comment type="similarity">
    <text evidence="4">Belongs to the adenylate kinase family.</text>
</comment>
<dbReference type="HAMAP" id="MF_00235">
    <property type="entry name" value="Adenylate_kinase_Adk"/>
    <property type="match status" value="1"/>
</dbReference>
<evidence type="ECO:0000259" key="5">
    <source>
        <dbReference type="Pfam" id="PF05191"/>
    </source>
</evidence>
<evidence type="ECO:0000313" key="6">
    <source>
        <dbReference type="EMBL" id="CDS18940.1"/>
    </source>
</evidence>
<evidence type="ECO:0000256" key="2">
    <source>
        <dbReference type="ARBA" id="ARBA00022741"/>
    </source>
</evidence>
<keyword evidence="2" id="KW-0547">Nucleotide-binding</keyword>
<dbReference type="InterPro" id="IPR007862">
    <property type="entry name" value="Adenylate_kinase_lid-dom"/>
</dbReference>
<keyword evidence="3 4" id="KW-0418">Kinase</keyword>
<dbReference type="InterPro" id="IPR000850">
    <property type="entry name" value="Adenylat/UMP-CMP_kin"/>
</dbReference>
<dbReference type="EMBL" id="LK028579">
    <property type="protein sequence ID" value="CDS18940.1"/>
    <property type="molecule type" value="Genomic_DNA"/>
</dbReference>
<gene>
    <name evidence="6" type="ORF">EgrG_000421600</name>
</gene>
<dbReference type="NCBIfam" id="NF001381">
    <property type="entry name" value="PRK00279.1-3"/>
    <property type="match status" value="1"/>
</dbReference>
<sequence>MGILSLLGFGHNIEEKGASKTNLILIGPPGCGKGTQASRLMKKYEVCHLSTGDMLRAITSSGSELGNKVKGLMEGGQLVPDDIVCELIDQKLDSPECRKGFILDGFPRTIPQAEKLSDLLHKRKEDLTAVVELRVADELLITRICGRLFHLASGRSYHETFNPPKVPMTDDITGERLVRRSDDTEEVLRKRLESYHNMTSRLLEFYQKRNLLLTLDGSQGMDEVFRDITKGIDRQKEKHRESRWWQRRANMILEGNYDDIYRRTRNLGVTEEGHPPWIDNLWRRLKSTSLRLPAGIRVVPMVKHGSVLSSLKLVHSPLRIEQDFGCGGVDGMY</sequence>
<dbReference type="NCBIfam" id="TIGR01351">
    <property type="entry name" value="adk"/>
    <property type="match status" value="1"/>
</dbReference>
<dbReference type="PROSITE" id="PS00113">
    <property type="entry name" value="ADENYLATE_KINASE"/>
    <property type="match status" value="1"/>
</dbReference>
<accession>A0A068WGQ1</accession>
<dbReference type="GO" id="GO:0004017">
    <property type="term" value="F:AMP kinase activity"/>
    <property type="evidence" value="ECO:0007669"/>
    <property type="project" value="InterPro"/>
</dbReference>
<evidence type="ECO:0000256" key="3">
    <source>
        <dbReference type="ARBA" id="ARBA00022777"/>
    </source>
</evidence>
<proteinExistence type="inferred from homology"/>
<reference evidence="6" key="2">
    <citation type="submission" date="2014-06" db="EMBL/GenBank/DDBJ databases">
        <authorList>
            <person name="Aslett M."/>
        </authorList>
    </citation>
    <scope>NUCLEOTIDE SEQUENCE</scope>
</reference>
<evidence type="ECO:0000256" key="1">
    <source>
        <dbReference type="ARBA" id="ARBA00022679"/>
    </source>
</evidence>
<dbReference type="InterPro" id="IPR033690">
    <property type="entry name" value="Adenylat_kinase_CS"/>
</dbReference>
<dbReference type="PRINTS" id="PR00094">
    <property type="entry name" value="ADENYLTKNASE"/>
</dbReference>
<keyword evidence="1 4" id="KW-0808">Transferase</keyword>
<evidence type="ECO:0000313" key="8">
    <source>
        <dbReference type="WBParaSite" id="EgrG_000421600"/>
    </source>
</evidence>
<dbReference type="OrthoDB" id="439792at2759"/>
<dbReference type="Gene3D" id="3.40.50.300">
    <property type="entry name" value="P-loop containing nucleotide triphosphate hydrolases"/>
    <property type="match status" value="1"/>
</dbReference>
<reference evidence="8" key="3">
    <citation type="submission" date="2020-10" db="UniProtKB">
        <authorList>
            <consortium name="WormBaseParasite"/>
        </authorList>
    </citation>
    <scope>IDENTIFICATION</scope>
</reference>
<dbReference type="Proteomes" id="UP000492820">
    <property type="component" value="Unassembled WGS sequence"/>
</dbReference>
<dbReference type="Pfam" id="PF00406">
    <property type="entry name" value="ADK"/>
    <property type="match status" value="1"/>
</dbReference>
<protein>
    <submittedName>
        <fullName evidence="6 8">Adenylate kinase 2 mitochondrial</fullName>
    </submittedName>
</protein>
<organism evidence="6">
    <name type="scientific">Echinococcus granulosus</name>
    <name type="common">Hydatid tapeworm</name>
    <dbReference type="NCBI Taxonomy" id="6210"/>
    <lineage>
        <taxon>Eukaryota</taxon>
        <taxon>Metazoa</taxon>
        <taxon>Spiralia</taxon>
        <taxon>Lophotrochozoa</taxon>
        <taxon>Platyhelminthes</taxon>
        <taxon>Cestoda</taxon>
        <taxon>Eucestoda</taxon>
        <taxon>Cyclophyllidea</taxon>
        <taxon>Taeniidae</taxon>
        <taxon>Echinococcus</taxon>
        <taxon>Echinococcus granulosus group</taxon>
    </lineage>
</organism>
<dbReference type="CDD" id="cd01428">
    <property type="entry name" value="ADK"/>
    <property type="match status" value="1"/>
</dbReference>
<dbReference type="FunFam" id="3.40.50.300:FF:000106">
    <property type="entry name" value="Adenylate kinase mitochondrial"/>
    <property type="match status" value="1"/>
</dbReference>
<dbReference type="InterPro" id="IPR027417">
    <property type="entry name" value="P-loop_NTPase"/>
</dbReference>
<dbReference type="NCBIfam" id="NF011100">
    <property type="entry name" value="PRK14527.1"/>
    <property type="match status" value="1"/>
</dbReference>
<dbReference type="PANTHER" id="PTHR23359">
    <property type="entry name" value="NUCLEOTIDE KINASE"/>
    <property type="match status" value="1"/>
</dbReference>
<name>A0A068WGQ1_ECHGR</name>
<dbReference type="Pfam" id="PF05191">
    <property type="entry name" value="ADK_lid"/>
    <property type="match status" value="1"/>
</dbReference>
<reference evidence="6 7" key="1">
    <citation type="journal article" date="2013" name="Nature">
        <title>The genomes of four tapeworm species reveal adaptations to parasitism.</title>
        <authorList>
            <person name="Tsai I.J."/>
            <person name="Zarowiecki M."/>
            <person name="Holroyd N."/>
            <person name="Garciarrubio A."/>
            <person name="Sanchez-Flores A."/>
            <person name="Brooks K.L."/>
            <person name="Tracey A."/>
            <person name="Bobes R.J."/>
            <person name="Fragoso G."/>
            <person name="Sciutto E."/>
            <person name="Aslett M."/>
            <person name="Beasley H."/>
            <person name="Bennett H.M."/>
            <person name="Cai J."/>
            <person name="Camicia F."/>
            <person name="Clark R."/>
            <person name="Cucher M."/>
            <person name="De Silva N."/>
            <person name="Day T.A."/>
            <person name="Deplazes P."/>
            <person name="Estrada K."/>
            <person name="Fernandez C."/>
            <person name="Holland P.W."/>
            <person name="Hou J."/>
            <person name="Hu S."/>
            <person name="Huckvale T."/>
            <person name="Hung S.S."/>
            <person name="Kamenetzky L."/>
            <person name="Keane J.A."/>
            <person name="Kiss F."/>
            <person name="Koziol U."/>
            <person name="Lambert O."/>
            <person name="Liu K."/>
            <person name="Luo X."/>
            <person name="Luo Y."/>
            <person name="Macchiaroli N."/>
            <person name="Nichol S."/>
            <person name="Paps J."/>
            <person name="Parkinson J."/>
            <person name="Pouchkina-Stantcheva N."/>
            <person name="Riddiford N."/>
            <person name="Rosenzvit M."/>
            <person name="Salinas G."/>
            <person name="Wasmuth J.D."/>
            <person name="Zamanian M."/>
            <person name="Zheng Y."/>
            <person name="Cai X."/>
            <person name="Soberon X."/>
            <person name="Olson P.D."/>
            <person name="Laclette J.P."/>
            <person name="Brehm K."/>
            <person name="Berriman M."/>
            <person name="Garciarrubio A."/>
            <person name="Bobes R.J."/>
            <person name="Fragoso G."/>
            <person name="Sanchez-Flores A."/>
            <person name="Estrada K."/>
            <person name="Cevallos M.A."/>
            <person name="Morett E."/>
            <person name="Gonzalez V."/>
            <person name="Portillo T."/>
            <person name="Ochoa-Leyva A."/>
            <person name="Jose M.V."/>
            <person name="Sciutto E."/>
            <person name="Landa A."/>
            <person name="Jimenez L."/>
            <person name="Valdes V."/>
            <person name="Carrero J.C."/>
            <person name="Larralde C."/>
            <person name="Morales-Montor J."/>
            <person name="Limon-Lason J."/>
            <person name="Soberon X."/>
            <person name="Laclette J.P."/>
        </authorList>
    </citation>
    <scope>NUCLEOTIDE SEQUENCE [LARGE SCALE GENOMIC DNA]</scope>
</reference>
<dbReference type="InterPro" id="IPR006259">
    <property type="entry name" value="Adenyl_kin_sub"/>
</dbReference>
<evidence type="ECO:0000256" key="4">
    <source>
        <dbReference type="RuleBase" id="RU003330"/>
    </source>
</evidence>
<dbReference type="SUPFAM" id="SSF52540">
    <property type="entry name" value="P-loop containing nucleoside triphosphate hydrolases"/>
    <property type="match status" value="1"/>
</dbReference>
<evidence type="ECO:0000313" key="7">
    <source>
        <dbReference type="Proteomes" id="UP000492820"/>
    </source>
</evidence>
<dbReference type="AlphaFoldDB" id="A0A068WGQ1"/>
<dbReference type="GO" id="GO:0005524">
    <property type="term" value="F:ATP binding"/>
    <property type="evidence" value="ECO:0007669"/>
    <property type="project" value="InterPro"/>
</dbReference>